<feature type="domain" description="DDE Tnp4" evidence="8">
    <location>
        <begin position="57"/>
        <end position="208"/>
    </location>
</feature>
<evidence type="ECO:0000313" key="9">
    <source>
        <dbReference type="EMBL" id="KAJ8983616.1"/>
    </source>
</evidence>
<dbReference type="Proteomes" id="UP001162164">
    <property type="component" value="Unassembled WGS sequence"/>
</dbReference>
<organism evidence="9 10">
    <name type="scientific">Molorchus minor</name>
    <dbReference type="NCBI Taxonomy" id="1323400"/>
    <lineage>
        <taxon>Eukaryota</taxon>
        <taxon>Metazoa</taxon>
        <taxon>Ecdysozoa</taxon>
        <taxon>Arthropoda</taxon>
        <taxon>Hexapoda</taxon>
        <taxon>Insecta</taxon>
        <taxon>Pterygota</taxon>
        <taxon>Neoptera</taxon>
        <taxon>Endopterygota</taxon>
        <taxon>Coleoptera</taxon>
        <taxon>Polyphaga</taxon>
        <taxon>Cucujiformia</taxon>
        <taxon>Chrysomeloidea</taxon>
        <taxon>Cerambycidae</taxon>
        <taxon>Lamiinae</taxon>
        <taxon>Monochamini</taxon>
        <taxon>Molorchus</taxon>
    </lineage>
</organism>
<accession>A0ABQ9JZ69</accession>
<name>A0ABQ9JZ69_9CUCU</name>
<reference evidence="9" key="1">
    <citation type="journal article" date="2023" name="Insect Mol. Biol.">
        <title>Genome sequencing provides insights into the evolution of gene families encoding plant cell wall-degrading enzymes in longhorned beetles.</title>
        <authorList>
            <person name="Shin N.R."/>
            <person name="Okamura Y."/>
            <person name="Kirsch R."/>
            <person name="Pauchet Y."/>
        </authorList>
    </citation>
    <scope>NUCLEOTIDE SEQUENCE</scope>
    <source>
        <strain evidence="9">MMC_N1</strain>
    </source>
</reference>
<dbReference type="Pfam" id="PF13359">
    <property type="entry name" value="DDE_Tnp_4"/>
    <property type="match status" value="1"/>
</dbReference>
<evidence type="ECO:0000256" key="6">
    <source>
        <dbReference type="ARBA" id="ARBA00022801"/>
    </source>
</evidence>
<evidence type="ECO:0000313" key="10">
    <source>
        <dbReference type="Proteomes" id="UP001162164"/>
    </source>
</evidence>
<comment type="similarity">
    <text evidence="3">Belongs to the HARBI1 family.</text>
</comment>
<evidence type="ECO:0000259" key="8">
    <source>
        <dbReference type="Pfam" id="PF13359"/>
    </source>
</evidence>
<comment type="caution">
    <text evidence="9">The sequence shown here is derived from an EMBL/GenBank/DDBJ whole genome shotgun (WGS) entry which is preliminary data.</text>
</comment>
<dbReference type="InterPro" id="IPR045249">
    <property type="entry name" value="HARBI1-like"/>
</dbReference>
<dbReference type="InterPro" id="IPR027806">
    <property type="entry name" value="HARBI1_dom"/>
</dbReference>
<evidence type="ECO:0000256" key="2">
    <source>
        <dbReference type="ARBA" id="ARBA00004123"/>
    </source>
</evidence>
<keyword evidence="10" id="KW-1185">Reference proteome</keyword>
<evidence type="ECO:0000256" key="4">
    <source>
        <dbReference type="ARBA" id="ARBA00022722"/>
    </source>
</evidence>
<dbReference type="PANTHER" id="PTHR22930">
    <property type="match status" value="1"/>
</dbReference>
<comment type="subcellular location">
    <subcellularLocation>
        <location evidence="2">Nucleus</location>
    </subcellularLocation>
</comment>
<evidence type="ECO:0000256" key="3">
    <source>
        <dbReference type="ARBA" id="ARBA00006958"/>
    </source>
</evidence>
<evidence type="ECO:0000256" key="7">
    <source>
        <dbReference type="ARBA" id="ARBA00023242"/>
    </source>
</evidence>
<dbReference type="EMBL" id="JAPWTJ010000068">
    <property type="protein sequence ID" value="KAJ8983616.1"/>
    <property type="molecule type" value="Genomic_DNA"/>
</dbReference>
<evidence type="ECO:0000256" key="5">
    <source>
        <dbReference type="ARBA" id="ARBA00022723"/>
    </source>
</evidence>
<sequence length="216" mass="25007">MTVFLWFVANEAASYRDVSDRFNISKSTLFKIVRRVTIFPSNLSPEAHNFPGVIGVIDGTHIKIDRPADDPDSYLNRKHFYSIQAQVVCDHRRKIRDIFVGFPGSVHDSRVLRSSPVYETLPEKCNGTYYILGDSGYPCLRNLLTPFKDNGHLTRRQRNYNYVLSTNRYIIEHCFGITKQKFRQLYHMKLKDISLMVHLIRACAVLCNLSLENAFV</sequence>
<keyword evidence="5" id="KW-0479">Metal-binding</keyword>
<dbReference type="PANTHER" id="PTHR22930:SF85">
    <property type="entry name" value="GH03217P-RELATED"/>
    <property type="match status" value="1"/>
</dbReference>
<comment type="cofactor">
    <cofactor evidence="1">
        <name>a divalent metal cation</name>
        <dbReference type="ChEBI" id="CHEBI:60240"/>
    </cofactor>
</comment>
<gene>
    <name evidence="9" type="ORF">NQ317_004254</name>
</gene>
<protein>
    <recommendedName>
        <fullName evidence="8">DDE Tnp4 domain-containing protein</fullName>
    </recommendedName>
</protein>
<keyword evidence="4" id="KW-0540">Nuclease</keyword>
<evidence type="ECO:0000256" key="1">
    <source>
        <dbReference type="ARBA" id="ARBA00001968"/>
    </source>
</evidence>
<proteinExistence type="inferred from homology"/>
<keyword evidence="6" id="KW-0378">Hydrolase</keyword>
<keyword evidence="7" id="KW-0539">Nucleus</keyword>